<dbReference type="Proteomes" id="UP000064912">
    <property type="component" value="Chromosome"/>
</dbReference>
<proteinExistence type="predicted"/>
<dbReference type="EMBL" id="AP014800">
    <property type="protein sequence ID" value="BAQ67499.1"/>
    <property type="molecule type" value="Genomic_DNA"/>
</dbReference>
<dbReference type="eggNOG" id="ENOG50307R7">
    <property type="taxonomic scope" value="Bacteria"/>
</dbReference>
<reference evidence="1 2" key="1">
    <citation type="submission" date="2015-02" db="EMBL/GenBank/DDBJ databases">
        <title>Genome sequene of Rhodovulum sulfidophilum DSM 2351.</title>
        <authorList>
            <person name="Nagao N."/>
        </authorList>
    </citation>
    <scope>NUCLEOTIDE SEQUENCE [LARGE SCALE GENOMIC DNA]</scope>
    <source>
        <strain evidence="1 2">DSM 2351</strain>
    </source>
</reference>
<gene>
    <name evidence="1" type="ORF">NHU_00328</name>
</gene>
<name>A0A0D6AYH6_RHOSU</name>
<dbReference type="AlphaFoldDB" id="A0A0D6AYH6"/>
<dbReference type="PATRIC" id="fig|35806.4.peg.334"/>
<evidence type="ECO:0000313" key="1">
    <source>
        <dbReference type="EMBL" id="BAQ67499.1"/>
    </source>
</evidence>
<organism evidence="1 2">
    <name type="scientific">Rhodovulum sulfidophilum</name>
    <name type="common">Rhodobacter sulfidophilus</name>
    <dbReference type="NCBI Taxonomy" id="35806"/>
    <lineage>
        <taxon>Bacteria</taxon>
        <taxon>Pseudomonadati</taxon>
        <taxon>Pseudomonadota</taxon>
        <taxon>Alphaproteobacteria</taxon>
        <taxon>Rhodobacterales</taxon>
        <taxon>Paracoccaceae</taxon>
        <taxon>Rhodovulum</taxon>
    </lineage>
</organism>
<accession>A0A0D6AYH6</accession>
<dbReference type="KEGG" id="rsu:NHU_00328"/>
<sequence length="260" mass="27322">MRLGAPPAPAASGMPDAFVAAVAAVVAAVGAGARRLVLALTVSGAALGAASPAMAGAWLQEKGSGLLAFSHEANRDRTWDSRWGYNSLYVEYGMTPKLTLGLDAGQGDDADDWKAIAFLRFATELGWMPGRLATEFGAGAAGAPGGLTEPVIRTGLSWGTGFTTPDGTGWINLDARTDTRPQSALVDYKLDITLGVMPNPRTQLTLELWGEDSATEARRVKLSPAISRRIGKGTWLRLGGIFGIHNDRSIGLVIGSRIEF</sequence>
<evidence type="ECO:0000313" key="2">
    <source>
        <dbReference type="Proteomes" id="UP000064912"/>
    </source>
</evidence>
<protein>
    <submittedName>
        <fullName evidence="1">Uncharacterized protein</fullName>
    </submittedName>
</protein>